<proteinExistence type="predicted"/>
<reference evidence="3" key="1">
    <citation type="submission" date="2016-10" db="EMBL/GenBank/DDBJ databases">
        <authorList>
            <person name="Varghese N."/>
            <person name="Submissions S."/>
        </authorList>
    </citation>
    <scope>NUCLEOTIDE SEQUENCE [LARGE SCALE GENOMIC DNA]</scope>
    <source>
        <strain evidence="3">DSM 24729</strain>
    </source>
</reference>
<evidence type="ECO:0000256" key="1">
    <source>
        <dbReference type="SAM" id="MobiDB-lite"/>
    </source>
</evidence>
<sequence>MAVKHTPTDEVHIGTKGGKTGCGFNTTENPSHWVTTSESITCAKNGCKN</sequence>
<keyword evidence="3" id="KW-1185">Reference proteome</keyword>
<evidence type="ECO:0000313" key="3">
    <source>
        <dbReference type="Proteomes" id="UP000182114"/>
    </source>
</evidence>
<name>A0A1G7D4A5_9FLAO</name>
<feature type="region of interest" description="Disordered" evidence="1">
    <location>
        <begin position="1"/>
        <end position="29"/>
    </location>
</feature>
<evidence type="ECO:0000313" key="2">
    <source>
        <dbReference type="EMBL" id="SDE46504.1"/>
    </source>
</evidence>
<protein>
    <submittedName>
        <fullName evidence="2">Uncharacterized protein</fullName>
    </submittedName>
</protein>
<dbReference type="AlphaFoldDB" id="A0A1G7D4A5"/>
<organism evidence="2 3">
    <name type="scientific">Cellulophaga baltica</name>
    <dbReference type="NCBI Taxonomy" id="76594"/>
    <lineage>
        <taxon>Bacteria</taxon>
        <taxon>Pseudomonadati</taxon>
        <taxon>Bacteroidota</taxon>
        <taxon>Flavobacteriia</taxon>
        <taxon>Flavobacteriales</taxon>
        <taxon>Flavobacteriaceae</taxon>
        <taxon>Cellulophaga</taxon>
    </lineage>
</organism>
<gene>
    <name evidence="2" type="ORF">SAMN04487992_101351</name>
</gene>
<accession>A0A1G7D4A5</accession>
<dbReference type="Proteomes" id="UP000182114">
    <property type="component" value="Unassembled WGS sequence"/>
</dbReference>
<feature type="compositionally biased region" description="Basic and acidic residues" evidence="1">
    <location>
        <begin position="1"/>
        <end position="13"/>
    </location>
</feature>
<dbReference type="EMBL" id="FNBD01000001">
    <property type="protein sequence ID" value="SDE46504.1"/>
    <property type="molecule type" value="Genomic_DNA"/>
</dbReference>
<dbReference type="RefSeq" id="WP_175444387.1">
    <property type="nucleotide sequence ID" value="NZ_FNBD01000001.1"/>
</dbReference>